<proteinExistence type="inferred from homology"/>
<dbReference type="GO" id="GO:0030007">
    <property type="term" value="P:intracellular potassium ion homeostasis"/>
    <property type="evidence" value="ECO:0007669"/>
    <property type="project" value="UniProtKB-UniRule"/>
</dbReference>
<dbReference type="InterPro" id="IPR015958">
    <property type="entry name" value="Trk1_fungi"/>
</dbReference>
<keyword evidence="13" id="KW-1185">Reference proteome</keyword>
<evidence type="ECO:0000256" key="1">
    <source>
        <dbReference type="ARBA" id="ARBA00004141"/>
    </source>
</evidence>
<comment type="similarity">
    <text evidence="2 10">Belongs to the TrkH potassium transport family.</text>
</comment>
<comment type="subcellular location">
    <subcellularLocation>
        <location evidence="1">Membrane</location>
        <topology evidence="1">Multi-pass membrane protein</topology>
    </subcellularLocation>
</comment>
<protein>
    <recommendedName>
        <fullName evidence="10">Potassium transport protein</fullName>
    </recommendedName>
</protein>
<evidence type="ECO:0000256" key="10">
    <source>
        <dbReference type="PIRNR" id="PIRNR002450"/>
    </source>
</evidence>
<organism evidence="12 13">
    <name type="scientific">Talaromyces marneffei (strain ATCC 18224 / CBS 334.59 / QM 7333)</name>
    <name type="common">Penicillium marneffei</name>
    <dbReference type="NCBI Taxonomy" id="441960"/>
    <lineage>
        <taxon>Eukaryota</taxon>
        <taxon>Fungi</taxon>
        <taxon>Dikarya</taxon>
        <taxon>Ascomycota</taxon>
        <taxon>Pezizomycotina</taxon>
        <taxon>Eurotiomycetes</taxon>
        <taxon>Eurotiomycetidae</taxon>
        <taxon>Eurotiales</taxon>
        <taxon>Trichocomaceae</taxon>
        <taxon>Talaromyces</taxon>
        <taxon>Talaromyces sect. Talaromyces</taxon>
    </lineage>
</organism>
<evidence type="ECO:0000256" key="6">
    <source>
        <dbReference type="ARBA" id="ARBA00022958"/>
    </source>
</evidence>
<feature type="compositionally biased region" description="Basic and acidic residues" evidence="11">
    <location>
        <begin position="180"/>
        <end position="196"/>
    </location>
</feature>
<dbReference type="InterPro" id="IPR004773">
    <property type="entry name" value="K/Na_transp_Trk1/HKT1"/>
</dbReference>
<feature type="compositionally biased region" description="Basic and acidic residues" evidence="11">
    <location>
        <begin position="247"/>
        <end position="268"/>
    </location>
</feature>
<dbReference type="GO" id="GO:1990573">
    <property type="term" value="P:potassium ion import across plasma membrane"/>
    <property type="evidence" value="ECO:0007669"/>
    <property type="project" value="TreeGrafter"/>
</dbReference>
<keyword evidence="5 10" id="KW-0812">Transmembrane</keyword>
<dbReference type="PANTHER" id="PTHR31064">
    <property type="entry name" value="POTASSIUM TRANSPORT PROTEIN DDB_G0292412-RELATED"/>
    <property type="match status" value="1"/>
</dbReference>
<dbReference type="NCBIfam" id="TIGR00934">
    <property type="entry name" value="2a38euk"/>
    <property type="match status" value="1"/>
</dbReference>
<dbReference type="InterPro" id="IPR003445">
    <property type="entry name" value="Cat_transpt"/>
</dbReference>
<evidence type="ECO:0000256" key="3">
    <source>
        <dbReference type="ARBA" id="ARBA00022448"/>
    </source>
</evidence>
<name>B6QF76_TALMQ</name>
<feature type="region of interest" description="Disordered" evidence="11">
    <location>
        <begin position="153"/>
        <end position="235"/>
    </location>
</feature>
<keyword evidence="6 10" id="KW-0630">Potassium</keyword>
<dbReference type="PANTHER" id="PTHR31064:SF30">
    <property type="entry name" value="HIGH-AFFINITY POTASSIUM TRANSPORT PROTEIN-RELATED"/>
    <property type="match status" value="1"/>
</dbReference>
<feature type="transmembrane region" description="Helical" evidence="10">
    <location>
        <begin position="540"/>
        <end position="562"/>
    </location>
</feature>
<dbReference type="Proteomes" id="UP000001294">
    <property type="component" value="Unassembled WGS sequence"/>
</dbReference>
<feature type="compositionally biased region" description="Polar residues" evidence="11">
    <location>
        <begin position="323"/>
        <end position="335"/>
    </location>
</feature>
<evidence type="ECO:0000256" key="11">
    <source>
        <dbReference type="SAM" id="MobiDB-lite"/>
    </source>
</evidence>
<evidence type="ECO:0000256" key="2">
    <source>
        <dbReference type="ARBA" id="ARBA00009137"/>
    </source>
</evidence>
<reference evidence="13" key="1">
    <citation type="journal article" date="2015" name="Genome Announc.">
        <title>Genome sequence of the AIDS-associated pathogen Penicillium marneffei (ATCC18224) and its near taxonomic relative Talaromyces stipitatus (ATCC10500).</title>
        <authorList>
            <person name="Nierman W.C."/>
            <person name="Fedorova-Abrams N.D."/>
            <person name="Andrianopoulos A."/>
        </authorList>
    </citation>
    <scope>NUCLEOTIDE SEQUENCE [LARGE SCALE GENOMIC DNA]</scope>
    <source>
        <strain evidence="13">ATCC 18224 / CBS 334.59 / QM 7333</strain>
    </source>
</reference>
<feature type="transmembrane region" description="Helical" evidence="10">
    <location>
        <begin position="604"/>
        <end position="624"/>
    </location>
</feature>
<evidence type="ECO:0000313" key="13">
    <source>
        <dbReference type="Proteomes" id="UP000001294"/>
    </source>
</evidence>
<dbReference type="Pfam" id="PF02386">
    <property type="entry name" value="TrkH"/>
    <property type="match status" value="1"/>
</dbReference>
<feature type="transmembrane region" description="Helical" evidence="10">
    <location>
        <begin position="408"/>
        <end position="432"/>
    </location>
</feature>
<dbReference type="GO" id="GO:0005886">
    <property type="term" value="C:plasma membrane"/>
    <property type="evidence" value="ECO:0007669"/>
    <property type="project" value="InterPro"/>
</dbReference>
<evidence type="ECO:0000313" key="12">
    <source>
        <dbReference type="EMBL" id="EEA24111.1"/>
    </source>
</evidence>
<feature type="compositionally biased region" description="Low complexity" evidence="11">
    <location>
        <begin position="199"/>
        <end position="209"/>
    </location>
</feature>
<feature type="compositionally biased region" description="Basic and acidic residues" evidence="11">
    <location>
        <begin position="290"/>
        <end position="300"/>
    </location>
</feature>
<keyword evidence="4 10" id="KW-0633">Potassium transport</keyword>
<keyword evidence="3 10" id="KW-0813">Transport</keyword>
<feature type="transmembrane region" description="Helical" evidence="10">
    <location>
        <begin position="53"/>
        <end position="76"/>
    </location>
</feature>
<feature type="transmembrane region" description="Helical" evidence="10">
    <location>
        <begin position="105"/>
        <end position="130"/>
    </location>
</feature>
<gene>
    <name evidence="12" type="ORF">PMAA_081220</name>
</gene>
<dbReference type="OrthoDB" id="9999863at2759"/>
<dbReference type="STRING" id="441960.B6QF76"/>
<keyword evidence="8 10" id="KW-0406">Ion transport</keyword>
<dbReference type="InterPro" id="IPR051143">
    <property type="entry name" value="TrkH_K-transport"/>
</dbReference>
<evidence type="ECO:0000256" key="9">
    <source>
        <dbReference type="ARBA" id="ARBA00023136"/>
    </source>
</evidence>
<feature type="region of interest" description="Disordered" evidence="11">
    <location>
        <begin position="322"/>
        <end position="349"/>
    </location>
</feature>
<feature type="compositionally biased region" description="Basic and acidic residues" evidence="11">
    <location>
        <begin position="336"/>
        <end position="347"/>
    </location>
</feature>
<feature type="region of interest" description="Disordered" evidence="11">
    <location>
        <begin position="247"/>
        <end position="307"/>
    </location>
</feature>
<evidence type="ECO:0000256" key="7">
    <source>
        <dbReference type="ARBA" id="ARBA00022989"/>
    </source>
</evidence>
<dbReference type="PhylomeDB" id="B6QF76"/>
<dbReference type="AlphaFoldDB" id="B6QF76"/>
<accession>B6QF76</accession>
<dbReference type="PIRSF" id="PIRSF002450">
    <property type="entry name" value="K+_transpter_TRK"/>
    <property type="match status" value="1"/>
</dbReference>
<dbReference type="EMBL" id="DS995901">
    <property type="protein sequence ID" value="EEA24111.1"/>
    <property type="molecule type" value="Genomic_DNA"/>
</dbReference>
<keyword evidence="7 10" id="KW-1133">Transmembrane helix</keyword>
<dbReference type="HOGENOM" id="CLU_005947_5_0_1"/>
<feature type="region of interest" description="Disordered" evidence="11">
    <location>
        <begin position="761"/>
        <end position="818"/>
    </location>
</feature>
<evidence type="ECO:0000256" key="8">
    <source>
        <dbReference type="ARBA" id="ARBA00023065"/>
    </source>
</evidence>
<keyword evidence="9 10" id="KW-0472">Membrane</keyword>
<feature type="transmembrane region" description="Helical" evidence="10">
    <location>
        <begin position="662"/>
        <end position="679"/>
    </location>
</feature>
<feature type="compositionally biased region" description="Polar residues" evidence="11">
    <location>
        <begin position="779"/>
        <end position="804"/>
    </location>
</feature>
<dbReference type="VEuPathDB" id="FungiDB:PMAA_081220"/>
<feature type="transmembrane region" description="Helical" evidence="10">
    <location>
        <begin position="691"/>
        <end position="715"/>
    </location>
</feature>
<feature type="transmembrane region" description="Helical" evidence="10">
    <location>
        <begin position="478"/>
        <end position="508"/>
    </location>
</feature>
<evidence type="ECO:0000256" key="4">
    <source>
        <dbReference type="ARBA" id="ARBA00022538"/>
    </source>
</evidence>
<evidence type="ECO:0000256" key="5">
    <source>
        <dbReference type="ARBA" id="ARBA00022692"/>
    </source>
</evidence>
<sequence>MEIRHVKRTAGFGASVLKHLRTIAGVILANVTFLHAKIPYLREIKYNFITFHYVYLTTWAIIGSIVLYAGGTIPYIDSLFFASGAATQSGLNTIDLNLLPTYAQIFLYIIAMWTNPIVIHTFVVFVRLYWFEKRFQHIVKDARALRRTRTRTFTTGRGQQDVDREEQGVRGQSIVVLRNEQGEARDGVQDGLKTETDANSETGTSNSTSNDRRAPEESPQLTPPSPLTDTEGLRLPTQRSPEHHIAFLEHQRTDKGTLRIPSPREYDRGGVPQALDEAVEDSPTSPKSPPAEDERQRQESGNELGNHITINEPDIERFRARTGTGNFPRVSSQRTTFRDEGDNEPTRVRTRRGTFNGIFRSMTQEQDRDTLPYLSWNATVGRNSAFVALTEEQREELGGIEYRALKTLALVLVGYFVGFHVFGVISLVPWILTSKTYGSVVTGDGQGRAWWGVFTSQSAFNDLGFTLTPDSMNSFNEAVWPLLVMSFLIVIGNTGFPCMLRLVIWIVWKFTRAGSALWEELRFLLDHPRRCFTLLFPRNATWWLFAILVVLNGVDLIFFIILDLNDATITAIPPGYRVLDGLFQAFSTRTAGFGVVNISALHPAIQVSYMIMMYISVFPIAISMRRTNVYEERSLGIYGTTEEEDEDVKEPSYIGAHLRRQLSFDLWYIFLGLFIIAIVEADRLESGADNYAFSLFAVLFEIVSAYGTVGLSLGYPNTNASFSAQFRVISKLIIIAMQIRGRHRGLPYALDRAILLPSESLQEKEQDDAERRLRRRESNVSNMTGANGQSSGIYHTSTYDSLGSRTRPRTRRSVDVRD</sequence>
<dbReference type="GO" id="GO:0140107">
    <property type="term" value="F:high-affinity potassium ion transmembrane transporter activity"/>
    <property type="evidence" value="ECO:0007669"/>
    <property type="project" value="TreeGrafter"/>
</dbReference>